<dbReference type="EMBL" id="VWSF01000004">
    <property type="protein sequence ID" value="KAA5547817.1"/>
    <property type="molecule type" value="Genomic_DNA"/>
</dbReference>
<protein>
    <submittedName>
        <fullName evidence="1">Alpha/beta hydrolase</fullName>
    </submittedName>
</protein>
<evidence type="ECO:0000313" key="1">
    <source>
        <dbReference type="EMBL" id="KAA5547817.1"/>
    </source>
</evidence>
<accession>A0A5M6DJT3</accession>
<dbReference type="InterPro" id="IPR008969">
    <property type="entry name" value="CarboxyPept-like_regulatory"/>
</dbReference>
<reference evidence="1 2" key="1">
    <citation type="submission" date="2019-09" db="EMBL/GenBank/DDBJ databases">
        <title>Genome sequence and assembly of Adhaeribacter sp.</title>
        <authorList>
            <person name="Chhetri G."/>
        </authorList>
    </citation>
    <scope>NUCLEOTIDE SEQUENCE [LARGE SCALE GENOMIC DNA]</scope>
    <source>
        <strain evidence="1 2">DK36</strain>
    </source>
</reference>
<dbReference type="PROSITE" id="PS51257">
    <property type="entry name" value="PROKAR_LIPOPROTEIN"/>
    <property type="match status" value="1"/>
</dbReference>
<organism evidence="1 2">
    <name type="scientific">Adhaeribacter rhizoryzae</name>
    <dbReference type="NCBI Taxonomy" id="2607907"/>
    <lineage>
        <taxon>Bacteria</taxon>
        <taxon>Pseudomonadati</taxon>
        <taxon>Bacteroidota</taxon>
        <taxon>Cytophagia</taxon>
        <taxon>Cytophagales</taxon>
        <taxon>Hymenobacteraceae</taxon>
        <taxon>Adhaeribacter</taxon>
    </lineage>
</organism>
<dbReference type="PANTHER" id="PTHR36513">
    <property type="entry name" value="ABC TRANSMEMBRANE TYPE-1 DOMAIN-CONTAINING PROTEIN"/>
    <property type="match status" value="1"/>
</dbReference>
<comment type="caution">
    <text evidence="1">The sequence shown here is derived from an EMBL/GenBank/DDBJ whole genome shotgun (WGS) entry which is preliminary data.</text>
</comment>
<dbReference type="Pfam" id="PF05990">
    <property type="entry name" value="DUF900"/>
    <property type="match status" value="1"/>
</dbReference>
<dbReference type="Gene3D" id="2.60.40.1120">
    <property type="entry name" value="Carboxypeptidase-like, regulatory domain"/>
    <property type="match status" value="1"/>
</dbReference>
<sequence length="451" mass="50618">MKKIYLSLILLVIGIQSCFCQTILEGIILQEYIPANFSVPTSGITVLLKNTSIGTVTDSEGQFSISVPDSIMDEEIILVISAIGYTNVEAKIHLTNDIHRVRIELIDNEVKVEVEKLVGSALLDTKGISTVYFATDRNFVKTEDPWEMFGVNRSPNLSYGYCRVSIPIDHRMGELESPNIWKLELNFDPNKHIVLLETKVNKKSDYFKMLRDSIEKSTEKKAFIFIHGYNVSFADAARRTAQMSYDLGFTGVPVFYSWPSKASTLKYTVDEATIEWTQLHLKSFLIDFLSQTNVQNIYVIAHSMGNRAMTRAIASLINEKPQLAKKIKEIILAAPDIDADVFKQEIVPSLTKGKHPITLYASSDDLALKASKAVHGAPRAGDSGNKLLVVKGVESIDATGMDTGFLQHSYIGDSRTVISDVYSLFKGLRPNERNLLRIKKTSNLFYWKFRL</sequence>
<dbReference type="RefSeq" id="WP_150087735.1">
    <property type="nucleotide sequence ID" value="NZ_VWSF01000004.1"/>
</dbReference>
<dbReference type="SUPFAM" id="SSF53474">
    <property type="entry name" value="alpha/beta-Hydrolases"/>
    <property type="match status" value="1"/>
</dbReference>
<dbReference type="InterPro" id="IPR029058">
    <property type="entry name" value="AB_hydrolase_fold"/>
</dbReference>
<proteinExistence type="predicted"/>
<keyword evidence="2" id="KW-1185">Reference proteome</keyword>
<dbReference type="Gene3D" id="3.40.50.1820">
    <property type="entry name" value="alpha/beta hydrolase"/>
    <property type="match status" value="1"/>
</dbReference>
<keyword evidence="1" id="KW-0378">Hydrolase</keyword>
<dbReference type="Proteomes" id="UP000323426">
    <property type="component" value="Unassembled WGS sequence"/>
</dbReference>
<gene>
    <name evidence="1" type="ORF">F0145_07705</name>
</gene>
<dbReference type="GO" id="GO:0016787">
    <property type="term" value="F:hydrolase activity"/>
    <property type="evidence" value="ECO:0007669"/>
    <property type="project" value="UniProtKB-KW"/>
</dbReference>
<dbReference type="AlphaFoldDB" id="A0A5M6DJT3"/>
<dbReference type="InterPro" id="IPR010297">
    <property type="entry name" value="DUF900_hydrolase"/>
</dbReference>
<dbReference type="PANTHER" id="PTHR36513:SF1">
    <property type="entry name" value="TRANSMEMBRANE PROTEIN"/>
    <property type="match status" value="1"/>
</dbReference>
<name>A0A5M6DJT3_9BACT</name>
<dbReference type="Pfam" id="PF13715">
    <property type="entry name" value="CarbopepD_reg_2"/>
    <property type="match status" value="1"/>
</dbReference>
<evidence type="ECO:0000313" key="2">
    <source>
        <dbReference type="Proteomes" id="UP000323426"/>
    </source>
</evidence>
<dbReference type="SUPFAM" id="SSF49464">
    <property type="entry name" value="Carboxypeptidase regulatory domain-like"/>
    <property type="match status" value="1"/>
</dbReference>